<proteinExistence type="predicted"/>
<dbReference type="PANTHER" id="PTHR33877:SF2">
    <property type="entry name" value="OS07G0170200 PROTEIN"/>
    <property type="match status" value="1"/>
</dbReference>
<dbReference type="GO" id="GO:0008270">
    <property type="term" value="F:zinc ion binding"/>
    <property type="evidence" value="ECO:0007669"/>
    <property type="project" value="InterPro"/>
</dbReference>
<protein>
    <submittedName>
        <fullName evidence="2">Endonuclease</fullName>
    </submittedName>
</protein>
<dbReference type="EMBL" id="NVWI01000001">
    <property type="protein sequence ID" value="PCJ43631.1"/>
    <property type="molecule type" value="Genomic_DNA"/>
</dbReference>
<dbReference type="InterPro" id="IPR052892">
    <property type="entry name" value="NA-targeting_endonuclease"/>
</dbReference>
<accession>A0A2A5CJE8</accession>
<dbReference type="GO" id="GO:0004519">
    <property type="term" value="F:endonuclease activity"/>
    <property type="evidence" value="ECO:0007669"/>
    <property type="project" value="UniProtKB-KW"/>
</dbReference>
<keyword evidence="2" id="KW-0540">Nuclease</keyword>
<dbReference type="SMART" id="SM00507">
    <property type="entry name" value="HNHc"/>
    <property type="match status" value="1"/>
</dbReference>
<feature type="domain" description="HNH nuclease" evidence="1">
    <location>
        <begin position="212"/>
        <end position="268"/>
    </location>
</feature>
<keyword evidence="2" id="KW-0378">Hydrolase</keyword>
<keyword evidence="2" id="KW-0255">Endonuclease</keyword>
<dbReference type="AlphaFoldDB" id="A0A2A5CJE8"/>
<dbReference type="PANTHER" id="PTHR33877">
    <property type="entry name" value="SLL1193 PROTEIN"/>
    <property type="match status" value="1"/>
</dbReference>
<dbReference type="Proteomes" id="UP000228987">
    <property type="component" value="Unassembled WGS sequence"/>
</dbReference>
<dbReference type="InterPro" id="IPR003615">
    <property type="entry name" value="HNH_nuc"/>
</dbReference>
<gene>
    <name evidence="2" type="ORF">COA71_01800</name>
</gene>
<dbReference type="Pfam" id="PF18780">
    <property type="entry name" value="HNH_repeat"/>
    <property type="match status" value="2"/>
</dbReference>
<dbReference type="GO" id="GO:0003676">
    <property type="term" value="F:nucleic acid binding"/>
    <property type="evidence" value="ECO:0007669"/>
    <property type="project" value="InterPro"/>
</dbReference>
<organism evidence="2 3">
    <name type="scientific">SAR86 cluster bacterium</name>
    <dbReference type="NCBI Taxonomy" id="2030880"/>
    <lineage>
        <taxon>Bacteria</taxon>
        <taxon>Pseudomonadati</taxon>
        <taxon>Pseudomonadota</taxon>
        <taxon>Gammaproteobacteria</taxon>
        <taxon>SAR86 cluster</taxon>
    </lineage>
</organism>
<comment type="caution">
    <text evidence="2">The sequence shown here is derived from an EMBL/GenBank/DDBJ whole genome shotgun (WGS) entry which is preliminary data.</text>
</comment>
<dbReference type="CDD" id="cd00085">
    <property type="entry name" value="HNHc"/>
    <property type="match status" value="1"/>
</dbReference>
<sequence length="276" mass="31623">MVQSKCRKFGAAWKPLTRRSSLFRATPSTGRKNAAHFSAPYRGVRLQREIVKFQLEKFNRNISEEELIDDLKKSFETLRKNSISFSFRSYSEIGKFSSSTISTRFGSWNKALEAAGIEVMEEKNISDVGLFLNLENVWVILGRQPVTRDMVKPLSKYSSHTYSERFGSWRKALSSFVDYINEEEPPISQEIIQETPTTKSIKRRTSRNISDRMRFRILSRDGFTCQSCGASPIKERGVELHVDHVLPWSKGGETEESNLQTKCKQCNLGKGNAFNQ</sequence>
<dbReference type="InterPro" id="IPR002711">
    <property type="entry name" value="HNH"/>
</dbReference>
<dbReference type="InterPro" id="IPR041025">
    <property type="entry name" value="HNH_repeat"/>
</dbReference>
<evidence type="ECO:0000313" key="2">
    <source>
        <dbReference type="EMBL" id="PCJ43631.1"/>
    </source>
</evidence>
<evidence type="ECO:0000313" key="3">
    <source>
        <dbReference type="Proteomes" id="UP000228987"/>
    </source>
</evidence>
<evidence type="ECO:0000259" key="1">
    <source>
        <dbReference type="SMART" id="SM00507"/>
    </source>
</evidence>
<dbReference type="Gene3D" id="1.10.30.50">
    <property type="match status" value="1"/>
</dbReference>
<reference evidence="3" key="1">
    <citation type="submission" date="2017-08" db="EMBL/GenBank/DDBJ databases">
        <title>A dynamic microbial community with high functional redundancy inhabits the cold, oxic subseafloor aquifer.</title>
        <authorList>
            <person name="Tully B.J."/>
            <person name="Wheat C.G."/>
            <person name="Glazer B.T."/>
            <person name="Huber J.A."/>
        </authorList>
    </citation>
    <scope>NUCLEOTIDE SEQUENCE [LARGE SCALE GENOMIC DNA]</scope>
</reference>
<dbReference type="Pfam" id="PF01844">
    <property type="entry name" value="HNH"/>
    <property type="match status" value="1"/>
</dbReference>
<name>A0A2A5CJE8_9GAMM</name>